<evidence type="ECO:0000313" key="2">
    <source>
        <dbReference type="Proteomes" id="UP000886998"/>
    </source>
</evidence>
<dbReference type="Pfam" id="PF06585">
    <property type="entry name" value="JHBP"/>
    <property type="match status" value="1"/>
</dbReference>
<dbReference type="EMBL" id="BMAV01015449">
    <property type="protein sequence ID" value="GFY64874.1"/>
    <property type="molecule type" value="Genomic_DNA"/>
</dbReference>
<dbReference type="InterPro" id="IPR020234">
    <property type="entry name" value="Mite_allergen_group-7"/>
</dbReference>
<proteinExistence type="predicted"/>
<dbReference type="InterPro" id="IPR010562">
    <property type="entry name" value="Haemolymph_juvenile_hormone-bd"/>
</dbReference>
<dbReference type="Pfam" id="PF16984">
    <property type="entry name" value="Grp7_allergen"/>
    <property type="match status" value="1"/>
</dbReference>
<accession>A0A8X6Y8E0</accession>
<comment type="caution">
    <text evidence="1">The sequence shown here is derived from an EMBL/GenBank/DDBJ whole genome shotgun (WGS) entry which is preliminary data.</text>
</comment>
<sequence length="464" mass="52465">MDLKAVTLIAFILTAATYLTISNVDFTQTLTTEGWSQDHGKQQERYLPYLADAESKVDINEFLIGVIENFREDMSVGIPELKVPILDPFQPKKPIKVDVEDSKASVHGNFTNVHVEGLSGFLMDCLNADLLNLSLHFNLRIPYIKAWGNYTLDGKIIKIIPIRGNGGFSIESHNLSVSAKASIVTSNDDDHLQLSKDFDVEMDFDKVELYLENFLGGGRWTEVLLKILNDISKDLFKKCLPLLKGELNKSLLKVLNKHLMKLPITSIIPGSNANEYIDQILFNVQKYIKDHHLEPMQLPEFASNFTKEVMYVTVKGEAKLYDGWLSGVSTIHRTDECELRTNKTTISVAAHLGLNNLKLAYKGHAKFMSWGPSLIVGGSVKKVSFYFKIEQSNRKGAKPNLKEFEIDELSTIWIEMSGLGPLTWLLKWLLTGISKLVEDFIVEKLTVNIRDYMESEFQKLSFPV</sequence>
<organism evidence="1 2">
    <name type="scientific">Trichonephila inaurata madagascariensis</name>
    <dbReference type="NCBI Taxonomy" id="2747483"/>
    <lineage>
        <taxon>Eukaryota</taxon>
        <taxon>Metazoa</taxon>
        <taxon>Ecdysozoa</taxon>
        <taxon>Arthropoda</taxon>
        <taxon>Chelicerata</taxon>
        <taxon>Arachnida</taxon>
        <taxon>Araneae</taxon>
        <taxon>Araneomorphae</taxon>
        <taxon>Entelegynae</taxon>
        <taxon>Araneoidea</taxon>
        <taxon>Nephilidae</taxon>
        <taxon>Trichonephila</taxon>
        <taxon>Trichonephila inaurata</taxon>
    </lineage>
</organism>
<dbReference type="PANTHER" id="PTHR11008">
    <property type="entry name" value="PROTEIN TAKEOUT-LIKE PROTEIN"/>
    <property type="match status" value="1"/>
</dbReference>
<dbReference type="Proteomes" id="UP000886998">
    <property type="component" value="Unassembled WGS sequence"/>
</dbReference>
<gene>
    <name evidence="1" type="primary">X975_12632</name>
    <name evidence="1" type="ORF">TNIN_25111</name>
</gene>
<protein>
    <submittedName>
        <fullName evidence="1">Uncharacterized protein</fullName>
    </submittedName>
</protein>
<dbReference type="Gene3D" id="3.15.10.50">
    <property type="match status" value="1"/>
</dbReference>
<dbReference type="OrthoDB" id="6429509at2759"/>
<dbReference type="AlphaFoldDB" id="A0A8X6Y8E0"/>
<evidence type="ECO:0000313" key="1">
    <source>
        <dbReference type="EMBL" id="GFY64874.1"/>
    </source>
</evidence>
<dbReference type="PANTHER" id="PTHR11008:SF9">
    <property type="entry name" value="PROTEIN TAKEOUT-LIKE PROTEIN"/>
    <property type="match status" value="1"/>
</dbReference>
<reference evidence="1" key="1">
    <citation type="submission" date="2020-08" db="EMBL/GenBank/DDBJ databases">
        <title>Multicomponent nature underlies the extraordinary mechanical properties of spider dragline silk.</title>
        <authorList>
            <person name="Kono N."/>
            <person name="Nakamura H."/>
            <person name="Mori M."/>
            <person name="Yoshida Y."/>
            <person name="Ohtoshi R."/>
            <person name="Malay A.D."/>
            <person name="Moran D.A.P."/>
            <person name="Tomita M."/>
            <person name="Numata K."/>
            <person name="Arakawa K."/>
        </authorList>
    </citation>
    <scope>NUCLEOTIDE SEQUENCE</scope>
</reference>
<dbReference type="InterPro" id="IPR038606">
    <property type="entry name" value="To_sf"/>
</dbReference>
<dbReference type="InterPro" id="IPR038602">
    <property type="entry name" value="Mite_allergen_7_sf"/>
</dbReference>
<dbReference type="Gene3D" id="3.15.10.30">
    <property type="entry name" value="Haemolymph juvenile hormone binding protein"/>
    <property type="match status" value="1"/>
</dbReference>
<keyword evidence="2" id="KW-1185">Reference proteome</keyword>
<dbReference type="SMART" id="SM00700">
    <property type="entry name" value="JHBP"/>
    <property type="match status" value="1"/>
</dbReference>
<name>A0A8X6Y8E0_9ARAC</name>